<reference evidence="3" key="1">
    <citation type="submission" date="2016-06" db="UniProtKB">
        <authorList>
            <consortium name="WormBaseParasite"/>
        </authorList>
    </citation>
    <scope>IDENTIFICATION</scope>
</reference>
<evidence type="ECO:0000313" key="3">
    <source>
        <dbReference type="WBParaSite" id="TCNE_0000869201-mRNA-1"/>
    </source>
</evidence>
<dbReference type="AlphaFoldDB" id="A0A183UJM2"/>
<dbReference type="EMBL" id="UYWY01019974">
    <property type="protein sequence ID" value="VDM40013.1"/>
    <property type="molecule type" value="Genomic_DNA"/>
</dbReference>
<evidence type="ECO:0000313" key="2">
    <source>
        <dbReference type="Proteomes" id="UP000050794"/>
    </source>
</evidence>
<dbReference type="WBParaSite" id="TCNE_0000869201-mRNA-1">
    <property type="protein sequence ID" value="TCNE_0000869201-mRNA-1"/>
    <property type="gene ID" value="TCNE_0000869201"/>
</dbReference>
<proteinExistence type="predicted"/>
<protein>
    <submittedName>
        <fullName evidence="3">Rab-GAP TBC domain-containing protein</fullName>
    </submittedName>
</protein>
<gene>
    <name evidence="1" type="ORF">TCNE_LOCUS8692</name>
</gene>
<keyword evidence="2" id="KW-1185">Reference proteome</keyword>
<dbReference type="Proteomes" id="UP000050794">
    <property type="component" value="Unassembled WGS sequence"/>
</dbReference>
<organism evidence="2 3">
    <name type="scientific">Toxocara canis</name>
    <name type="common">Canine roundworm</name>
    <dbReference type="NCBI Taxonomy" id="6265"/>
    <lineage>
        <taxon>Eukaryota</taxon>
        <taxon>Metazoa</taxon>
        <taxon>Ecdysozoa</taxon>
        <taxon>Nematoda</taxon>
        <taxon>Chromadorea</taxon>
        <taxon>Rhabditida</taxon>
        <taxon>Spirurina</taxon>
        <taxon>Ascaridomorpha</taxon>
        <taxon>Ascaridoidea</taxon>
        <taxon>Toxocaridae</taxon>
        <taxon>Toxocara</taxon>
    </lineage>
</organism>
<name>A0A183UJM2_TOXCA</name>
<evidence type="ECO:0000313" key="1">
    <source>
        <dbReference type="EMBL" id="VDM40013.1"/>
    </source>
</evidence>
<accession>A0A183UJM2</accession>
<sequence length="129" mass="15261">MRESPRNLEYGMLLLWYIVRRRWPKNMDYCRSAFLQEHSTEVFQLFLLYDINLAILFVQLMELTGYRCEAHQRMLSVDRCRSALPEEHSAEVFHLFRLYHIESCSPLRAASGIERVSGMELSAPPKAFM</sequence>
<reference evidence="1 2" key="2">
    <citation type="submission" date="2018-11" db="EMBL/GenBank/DDBJ databases">
        <authorList>
            <consortium name="Pathogen Informatics"/>
        </authorList>
    </citation>
    <scope>NUCLEOTIDE SEQUENCE [LARGE SCALE GENOMIC DNA]</scope>
</reference>